<organism evidence="2 3">
    <name type="scientific">Castellaniella defragrans</name>
    <name type="common">Alcaligenes defragrans</name>
    <dbReference type="NCBI Taxonomy" id="75697"/>
    <lineage>
        <taxon>Bacteria</taxon>
        <taxon>Pseudomonadati</taxon>
        <taxon>Pseudomonadota</taxon>
        <taxon>Betaproteobacteria</taxon>
        <taxon>Burkholderiales</taxon>
        <taxon>Alcaligenaceae</taxon>
        <taxon>Castellaniella</taxon>
    </lineage>
</organism>
<dbReference type="RefSeq" id="WP_151024651.1">
    <property type="nucleotide sequence ID" value="NZ_JACHIB010000015.1"/>
</dbReference>
<feature type="region of interest" description="Disordered" evidence="1">
    <location>
        <begin position="1"/>
        <end position="39"/>
    </location>
</feature>
<dbReference type="AlphaFoldDB" id="A0A7W9TRQ0"/>
<sequence length="75" mass="8147">MAETQLLHGRGPVPAAVRAHPGARARRETDPAAPADGPAFRQALAHWPLLAEMDRYLARSRRAPSARDDDPDAAR</sequence>
<gene>
    <name evidence="2" type="ORF">HNR28_002553</name>
</gene>
<protein>
    <submittedName>
        <fullName evidence="2">Uncharacterized protein</fullName>
    </submittedName>
</protein>
<evidence type="ECO:0000313" key="2">
    <source>
        <dbReference type="EMBL" id="MBB6084507.1"/>
    </source>
</evidence>
<reference evidence="2 3" key="1">
    <citation type="submission" date="2020-08" db="EMBL/GenBank/DDBJ databases">
        <title>Genomic Encyclopedia of Type Strains, Phase IV (KMG-IV): sequencing the most valuable type-strain genomes for metagenomic binning, comparative biology and taxonomic classification.</title>
        <authorList>
            <person name="Goeker M."/>
        </authorList>
    </citation>
    <scope>NUCLEOTIDE SEQUENCE [LARGE SCALE GENOMIC DNA]</scope>
    <source>
        <strain evidence="2 3">DSM 12141</strain>
    </source>
</reference>
<name>A0A7W9TRQ0_CASDE</name>
<comment type="caution">
    <text evidence="2">The sequence shown here is derived from an EMBL/GenBank/DDBJ whole genome shotgun (WGS) entry which is preliminary data.</text>
</comment>
<dbReference type="Proteomes" id="UP000541136">
    <property type="component" value="Unassembled WGS sequence"/>
</dbReference>
<proteinExistence type="predicted"/>
<dbReference type="EMBL" id="JACHIB010000015">
    <property type="protein sequence ID" value="MBB6084507.1"/>
    <property type="molecule type" value="Genomic_DNA"/>
</dbReference>
<evidence type="ECO:0000313" key="3">
    <source>
        <dbReference type="Proteomes" id="UP000541136"/>
    </source>
</evidence>
<accession>A0A7W9TRQ0</accession>
<evidence type="ECO:0000256" key="1">
    <source>
        <dbReference type="SAM" id="MobiDB-lite"/>
    </source>
</evidence>